<protein>
    <submittedName>
        <fullName evidence="15">MICAL-like protein 1 isoform X1</fullName>
    </submittedName>
</protein>
<feature type="compositionally biased region" description="Acidic residues" evidence="9">
    <location>
        <begin position="339"/>
        <end position="359"/>
    </location>
</feature>
<dbReference type="SMART" id="SM01203">
    <property type="entry name" value="DUF3585"/>
    <property type="match status" value="1"/>
</dbReference>
<dbReference type="InterPro" id="IPR036872">
    <property type="entry name" value="CH_dom_sf"/>
</dbReference>
<feature type="compositionally biased region" description="Polar residues" evidence="9">
    <location>
        <begin position="1138"/>
        <end position="1156"/>
    </location>
</feature>
<feature type="compositionally biased region" description="Basic and acidic residues" evidence="9">
    <location>
        <begin position="724"/>
        <end position="765"/>
    </location>
</feature>
<feature type="compositionally biased region" description="Basic and acidic residues" evidence="9">
    <location>
        <begin position="832"/>
        <end position="847"/>
    </location>
</feature>
<feature type="region of interest" description="Disordered" evidence="9">
    <location>
        <begin position="1175"/>
        <end position="1198"/>
    </location>
</feature>
<feature type="compositionally biased region" description="Polar residues" evidence="9">
    <location>
        <begin position="911"/>
        <end position="921"/>
    </location>
</feature>
<feature type="compositionally biased region" description="Basic and acidic residues" evidence="9">
    <location>
        <begin position="575"/>
        <end position="602"/>
    </location>
</feature>
<feature type="compositionally biased region" description="Pro residues" evidence="9">
    <location>
        <begin position="388"/>
        <end position="398"/>
    </location>
</feature>
<evidence type="ECO:0000256" key="2">
    <source>
        <dbReference type="ARBA" id="ARBA00022553"/>
    </source>
</evidence>
<dbReference type="PANTHER" id="PTHR23167">
    <property type="entry name" value="CALPONIN HOMOLOGY DOMAIN-CONTAINING PROTEIN DDB_G0272472-RELATED"/>
    <property type="match status" value="1"/>
</dbReference>
<feature type="region of interest" description="Disordered" evidence="9">
    <location>
        <begin position="641"/>
        <end position="945"/>
    </location>
</feature>
<feature type="compositionally biased region" description="Basic and acidic residues" evidence="9">
    <location>
        <begin position="480"/>
        <end position="491"/>
    </location>
</feature>
<reference evidence="15" key="2">
    <citation type="submission" date="2025-04" db="UniProtKB">
        <authorList>
            <consortium name="RefSeq"/>
        </authorList>
    </citation>
    <scope>IDENTIFICATION</scope>
    <source>
        <strain evidence="15">Aabys</strain>
    </source>
</reference>
<feature type="domain" description="LIM zinc-binding" evidence="11">
    <location>
        <begin position="151"/>
        <end position="213"/>
    </location>
</feature>
<feature type="compositionally biased region" description="Basic and acidic residues" evidence="9">
    <location>
        <begin position="1463"/>
        <end position="1478"/>
    </location>
</feature>
<feature type="compositionally biased region" description="Polar residues" evidence="9">
    <location>
        <begin position="1252"/>
        <end position="1262"/>
    </location>
</feature>
<feature type="compositionally biased region" description="Basic and acidic residues" evidence="9">
    <location>
        <begin position="1175"/>
        <end position="1185"/>
    </location>
</feature>
<feature type="compositionally biased region" description="Polar residues" evidence="9">
    <location>
        <begin position="848"/>
        <end position="859"/>
    </location>
</feature>
<evidence type="ECO:0000313" key="15">
    <source>
        <dbReference type="RefSeq" id="XP_011293831.1"/>
    </source>
</evidence>
<feature type="compositionally biased region" description="Polar residues" evidence="9">
    <location>
        <begin position="117"/>
        <end position="133"/>
    </location>
</feature>
<accession>A0A1I8N3T1</accession>
<feature type="compositionally biased region" description="Polar residues" evidence="9">
    <location>
        <begin position="798"/>
        <end position="809"/>
    </location>
</feature>
<evidence type="ECO:0000256" key="8">
    <source>
        <dbReference type="PROSITE-ProRule" id="PRU00125"/>
    </source>
</evidence>
<feature type="region of interest" description="Disordered" evidence="9">
    <location>
        <begin position="567"/>
        <end position="612"/>
    </location>
</feature>
<keyword evidence="3 8" id="KW-0479">Metal-binding</keyword>
<gene>
    <name evidence="13" type="primary">101890780</name>
    <name evidence="15" type="synonym">LOC101890780</name>
</gene>
<dbReference type="PROSITE" id="PS51848">
    <property type="entry name" value="BMERB"/>
    <property type="match status" value="1"/>
</dbReference>
<dbReference type="Gene3D" id="1.10.418.10">
    <property type="entry name" value="Calponin-like domain"/>
    <property type="match status" value="1"/>
</dbReference>
<feature type="compositionally biased region" description="Basic and acidic residues" evidence="9">
    <location>
        <begin position="699"/>
        <end position="708"/>
    </location>
</feature>
<dbReference type="Pfam" id="PF00307">
    <property type="entry name" value="CH"/>
    <property type="match status" value="1"/>
</dbReference>
<feature type="compositionally biased region" description="Low complexity" evidence="9">
    <location>
        <begin position="999"/>
        <end position="1028"/>
    </location>
</feature>
<evidence type="ECO:0000256" key="3">
    <source>
        <dbReference type="ARBA" id="ARBA00022723"/>
    </source>
</evidence>
<keyword evidence="5 8" id="KW-0862">Zinc</keyword>
<feature type="compositionally biased region" description="Basic and acidic residues" evidence="9">
    <location>
        <begin position="298"/>
        <end position="313"/>
    </location>
</feature>
<feature type="region of interest" description="Disordered" evidence="9">
    <location>
        <begin position="117"/>
        <end position="143"/>
    </location>
</feature>
<feature type="region of interest" description="Disordered" evidence="9">
    <location>
        <begin position="232"/>
        <end position="265"/>
    </location>
</feature>
<evidence type="ECO:0000256" key="9">
    <source>
        <dbReference type="SAM" id="MobiDB-lite"/>
    </source>
</evidence>
<dbReference type="InterPro" id="IPR050540">
    <property type="entry name" value="F-actin_Monoox_Mical"/>
</dbReference>
<feature type="domain" description="Calponin-homology (CH)" evidence="10">
    <location>
        <begin position="4"/>
        <end position="110"/>
    </location>
</feature>
<dbReference type="SMART" id="SM00033">
    <property type="entry name" value="CH"/>
    <property type="match status" value="1"/>
</dbReference>
<dbReference type="VEuPathDB" id="VectorBase:MDOMA2_005357"/>
<evidence type="ECO:0000256" key="6">
    <source>
        <dbReference type="ARBA" id="ARBA00023038"/>
    </source>
</evidence>
<dbReference type="Pfam" id="PF12130">
    <property type="entry name" value="bMERB_dom"/>
    <property type="match status" value="1"/>
</dbReference>
<feature type="region of interest" description="Disordered" evidence="9">
    <location>
        <begin position="1244"/>
        <end position="1293"/>
    </location>
</feature>
<dbReference type="PROSITE" id="PS50021">
    <property type="entry name" value="CH"/>
    <property type="match status" value="1"/>
</dbReference>
<evidence type="ECO:0000259" key="11">
    <source>
        <dbReference type="PROSITE" id="PS50023"/>
    </source>
</evidence>
<evidence type="ECO:0000256" key="7">
    <source>
        <dbReference type="ARBA" id="ARBA00023054"/>
    </source>
</evidence>
<dbReference type="InterPro" id="IPR001715">
    <property type="entry name" value="CH_dom"/>
</dbReference>
<dbReference type="PROSITE" id="PS50023">
    <property type="entry name" value="LIM_DOMAIN_2"/>
    <property type="match status" value="1"/>
</dbReference>
<feature type="compositionally biased region" description="Basic residues" evidence="9">
    <location>
        <begin position="1485"/>
        <end position="1502"/>
    </location>
</feature>
<dbReference type="Proteomes" id="UP001652621">
    <property type="component" value="Unplaced"/>
</dbReference>
<feature type="domain" description="BMERB" evidence="12">
    <location>
        <begin position="1290"/>
        <end position="1460"/>
    </location>
</feature>
<evidence type="ECO:0000259" key="12">
    <source>
        <dbReference type="PROSITE" id="PS51848"/>
    </source>
</evidence>
<dbReference type="InterPro" id="IPR001781">
    <property type="entry name" value="Znf_LIM"/>
</dbReference>
<dbReference type="GO" id="GO:0005768">
    <property type="term" value="C:endosome"/>
    <property type="evidence" value="ECO:0007669"/>
    <property type="project" value="UniProtKB-SubCell"/>
</dbReference>
<dbReference type="VEuPathDB" id="VectorBase:MDOA011237"/>
<dbReference type="PROSITE" id="PS00478">
    <property type="entry name" value="LIM_DOMAIN_1"/>
    <property type="match status" value="1"/>
</dbReference>
<feature type="compositionally biased region" description="Basic residues" evidence="9">
    <location>
        <begin position="1522"/>
        <end position="1532"/>
    </location>
</feature>
<dbReference type="SMART" id="SM00132">
    <property type="entry name" value="LIM"/>
    <property type="match status" value="1"/>
</dbReference>
<dbReference type="CDD" id="cd09400">
    <property type="entry name" value="LIM_like_1"/>
    <property type="match status" value="1"/>
</dbReference>
<dbReference type="GO" id="GO:0046872">
    <property type="term" value="F:metal ion binding"/>
    <property type="evidence" value="ECO:0007669"/>
    <property type="project" value="UniProtKB-KW"/>
</dbReference>
<feature type="compositionally biased region" description="Polar residues" evidence="9">
    <location>
        <begin position="928"/>
        <end position="945"/>
    </location>
</feature>
<feature type="compositionally biased region" description="Polar residues" evidence="9">
    <location>
        <begin position="449"/>
        <end position="461"/>
    </location>
</feature>
<feature type="compositionally biased region" description="Low complexity" evidence="9">
    <location>
        <begin position="464"/>
        <end position="479"/>
    </location>
</feature>
<comment type="subcellular location">
    <subcellularLocation>
        <location evidence="1">Endosome</location>
    </subcellularLocation>
</comment>
<feature type="compositionally biased region" description="Basic and acidic residues" evidence="9">
    <location>
        <begin position="656"/>
        <end position="665"/>
    </location>
</feature>
<feature type="region of interest" description="Disordered" evidence="9">
    <location>
        <begin position="298"/>
        <end position="493"/>
    </location>
</feature>
<organism evidence="13">
    <name type="scientific">Musca domestica</name>
    <name type="common">House fly</name>
    <dbReference type="NCBI Taxonomy" id="7370"/>
    <lineage>
        <taxon>Eukaryota</taxon>
        <taxon>Metazoa</taxon>
        <taxon>Ecdysozoa</taxon>
        <taxon>Arthropoda</taxon>
        <taxon>Hexapoda</taxon>
        <taxon>Insecta</taxon>
        <taxon>Pterygota</taxon>
        <taxon>Neoptera</taxon>
        <taxon>Endopterygota</taxon>
        <taxon>Diptera</taxon>
        <taxon>Brachycera</taxon>
        <taxon>Muscomorpha</taxon>
        <taxon>Muscoidea</taxon>
        <taxon>Muscidae</taxon>
        <taxon>Musca</taxon>
    </lineage>
</organism>
<evidence type="ECO:0000313" key="13">
    <source>
        <dbReference type="EnsemblMetazoa" id="MDOA011237-PB"/>
    </source>
</evidence>
<proteinExistence type="predicted"/>
<dbReference type="STRING" id="7370.A0A1I8N3T1"/>
<evidence type="ECO:0000256" key="1">
    <source>
        <dbReference type="ARBA" id="ARBA00004177"/>
    </source>
</evidence>
<dbReference type="FunFam" id="1.10.418.10:FF:000023">
    <property type="entry name" value="EH domain-binding protein 1 isoform X1"/>
    <property type="match status" value="1"/>
</dbReference>
<feature type="region of interest" description="Disordered" evidence="9">
    <location>
        <begin position="1136"/>
        <end position="1159"/>
    </location>
</feature>
<keyword evidence="6 8" id="KW-0440">LIM domain</keyword>
<keyword evidence="4" id="KW-0967">Endosome</keyword>
<feature type="compositionally biased region" description="Basic and acidic residues" evidence="9">
    <location>
        <begin position="438"/>
        <end position="448"/>
    </location>
</feature>
<sequence>MAERRGTKALELWCRRMTEGYPGVQIDNMTTSWRDGLAFCAMIHHFRPDLIDFDKLNKADVYYNNALAFTTAEKYLGIPALLDADDMAAYEVPDRLSILTYLSQYYQAFASQSAHNRLKRPSSSATEKTQISKPSGPPPKMAHVVGVPRRDPCRKCQLPVFLAERLLVGKKVYHRTCLKCARCGSQLTPGSFYETEVDEQYVCETCPDEEITTGGGDFVTANSSAAENVSTTATAEAETSPVQMRRDHHLEGESGFATASSSSTRTVRSSIRDRLAFFEKQQQHSDPLDRDCKLLQKSLSDEEKSKSLQRMEKPSGMTPSTSGGYKMNSALSNFLNDTVDYEPDNETETDPDRDEDESESLSSSIQNSKMETSDSEETDDLTSVSLPPELPKSLPPPFMVAEQQPQQQEEKNKEETNKRYTASAQLILGSDATTSTTRELHADQEENIIRTSTPIQATTELEISVTSTKKTTDKTNNNDVEQKPSSPKDPETIMAPKLADTKKTIQQIELENNLACKETNDNDCVTKDKATVDASIVAMETTTEAAQQFESTTEPATVTTEKIPIEVTSSSISPKSRESSVEKELETSENHENVELRTKSPTEDSMESSIPMTVEDKETTQRLSVVRARLQQFEVITNNEKDNESTKIATTTTTNTKEHPEEKQLNKTQTVTSTSPTLENESQSRSEQEIEIVIPTPAPREETLKMDTETVAEVSEKVQASSQEEQKELLTEKEEEILTKKEDEVPLKMETKDNEILEDKIKSIEEQEEQQPTEEKQGDNSTQLKETPKEEEHPTVPSKDSSTPHQTPSKIPLEEYPEDLNPFKSDDEDDNEHQAGEENKENVELRKPSTQKVNLNPFDSSDDEIELEKSQNTSTSTPKIPPPRPPPPRISKNPFGSEDEDDEENAPAQLRRSSLTASQIRRTPVPTPRSNVSQSLNPTPEATPRLSTKANLVNSSNNSHLQHNAANTAATAATSHNNSSFVLQNSSDFYGSNNSLHSHHNLSSGATPNNNLLRNSDIRSSNNSLNLSAGGTIRSRKTRRAPLPPAPVKELFPSSETINTSSKASTPSSSTVGTPKSGRKKRPAPAPPKPARLEPNSVPQIQIDTITTQPKNLHSYPLQSELDSKLSDEEKALLEGKTIQSQLNHNPTDLSPATTRRSSKRLIPLDQDLLEEHATNESQCDDLKHQQQNQKSYLHDQSEPNVVYRRLLIPHNLDTLTHESNPLLDELNNSNSIMTGERQLEKLKDNKEANNRNRQSQISAASSGAEDNDPLFNKSVHGKWKRRKGPAPALPIPPRRVLQMLPLQEIKHELDIIEVQQQGLEKQGVILEKMIRDRCEGENGELLNAAGEIATTDGENSKEVEGLILQLFELVNEKNELFRRQAELMYLRRQHRLEQEQADLEYEIRVLMAQPECNKTDSDKAREEAFIERLLEVVKLRNEVVECLEMDRLREAEEDQSIKQRLESHIASKRDDEPEKQKSSSTTKLSKKEKKKQKESKKLAKNKKLDADKDADESELSLDKQKTKKKKKLLIF</sequence>
<evidence type="ECO:0000313" key="14">
    <source>
        <dbReference type="Proteomes" id="UP001652621"/>
    </source>
</evidence>
<keyword evidence="7" id="KW-0175">Coiled coil</keyword>
<dbReference type="PANTHER" id="PTHR23167:SF84">
    <property type="entry name" value="ALPHA ACTININ 3-RELATED"/>
    <property type="match status" value="1"/>
</dbReference>
<dbReference type="EnsemblMetazoa" id="MDOA011237-RB">
    <property type="protein sequence ID" value="MDOA011237-PB"/>
    <property type="gene ID" value="MDOA011237"/>
</dbReference>
<feature type="compositionally biased region" description="Basic and acidic residues" evidence="9">
    <location>
        <begin position="408"/>
        <end position="418"/>
    </location>
</feature>
<evidence type="ECO:0000256" key="4">
    <source>
        <dbReference type="ARBA" id="ARBA00022753"/>
    </source>
</evidence>
<dbReference type="Pfam" id="PF00412">
    <property type="entry name" value="LIM"/>
    <property type="match status" value="1"/>
</dbReference>
<name>A0A1I8N3T1_MUSDO</name>
<keyword evidence="14" id="KW-1185">Reference proteome</keyword>
<keyword evidence="2" id="KW-0597">Phosphoprotein</keyword>
<dbReference type="InterPro" id="IPR022735">
    <property type="entry name" value="bMERB_dom"/>
</dbReference>
<feature type="region of interest" description="Disordered" evidence="9">
    <location>
        <begin position="1463"/>
        <end position="1532"/>
    </location>
</feature>
<evidence type="ECO:0000256" key="5">
    <source>
        <dbReference type="ARBA" id="ARBA00022833"/>
    </source>
</evidence>
<dbReference type="OrthoDB" id="10017054at2759"/>
<reference evidence="13" key="1">
    <citation type="submission" date="2020-05" db="UniProtKB">
        <authorList>
            <consortium name="EnsemblMetazoa"/>
        </authorList>
    </citation>
    <scope>IDENTIFICATION</scope>
    <source>
        <strain evidence="13">Aabys</strain>
    </source>
</reference>
<feature type="compositionally biased region" description="Basic residues" evidence="9">
    <location>
        <begin position="1276"/>
        <end position="1285"/>
    </location>
</feature>
<dbReference type="SUPFAM" id="SSF47576">
    <property type="entry name" value="Calponin-homology domain, CH-domain"/>
    <property type="match status" value="1"/>
</dbReference>
<evidence type="ECO:0000259" key="10">
    <source>
        <dbReference type="PROSITE" id="PS50021"/>
    </source>
</evidence>
<feature type="compositionally biased region" description="Low complexity" evidence="9">
    <location>
        <begin position="1060"/>
        <end position="1071"/>
    </location>
</feature>
<feature type="compositionally biased region" description="Pro residues" evidence="9">
    <location>
        <begin position="879"/>
        <end position="889"/>
    </location>
</feature>
<dbReference type="RefSeq" id="XP_011293831.1">
    <property type="nucleotide sequence ID" value="XM_011295529.2"/>
</dbReference>
<dbReference type="Gene3D" id="2.10.110.10">
    <property type="entry name" value="Cysteine Rich Protein"/>
    <property type="match status" value="1"/>
</dbReference>
<feature type="compositionally biased region" description="Polar residues" evidence="9">
    <location>
        <begin position="317"/>
        <end position="336"/>
    </location>
</feature>
<feature type="region of interest" description="Disordered" evidence="9">
    <location>
        <begin position="999"/>
        <end position="1100"/>
    </location>
</feature>
<feature type="compositionally biased region" description="Polar residues" evidence="9">
    <location>
        <begin position="666"/>
        <end position="678"/>
    </location>
</feature>